<dbReference type="AlphaFoldDB" id="A0A5J4X1L4"/>
<accession>A0A5J4X1L4</accession>
<dbReference type="SUPFAM" id="SSF103473">
    <property type="entry name" value="MFS general substrate transporter"/>
    <property type="match status" value="1"/>
</dbReference>
<organism evidence="3 4">
    <name type="scientific">Streblomastix strix</name>
    <dbReference type="NCBI Taxonomy" id="222440"/>
    <lineage>
        <taxon>Eukaryota</taxon>
        <taxon>Metamonada</taxon>
        <taxon>Preaxostyla</taxon>
        <taxon>Oxymonadida</taxon>
        <taxon>Streblomastigidae</taxon>
        <taxon>Streblomastix</taxon>
    </lineage>
</organism>
<feature type="compositionally biased region" description="Basic and acidic residues" evidence="1">
    <location>
        <begin position="253"/>
        <end position="263"/>
    </location>
</feature>
<reference evidence="3 4" key="1">
    <citation type="submission" date="2019-03" db="EMBL/GenBank/DDBJ databases">
        <title>Single cell metagenomics reveals metabolic interactions within the superorganism composed of flagellate Streblomastix strix and complex community of Bacteroidetes bacteria on its surface.</title>
        <authorList>
            <person name="Treitli S.C."/>
            <person name="Kolisko M."/>
            <person name="Husnik F."/>
            <person name="Keeling P."/>
            <person name="Hampl V."/>
        </authorList>
    </citation>
    <scope>NUCLEOTIDE SEQUENCE [LARGE SCALE GENOMIC DNA]</scope>
    <source>
        <strain evidence="3">ST1C</strain>
    </source>
</reference>
<sequence length="263" mass="29647">MVNFLASVFTGQAPDDTARTFTGYAFAMAGVMQIIGSFTWGVIIDKKSKRASFFISALLIQLFIIFANTTLFTEFESKSRLAMFCLTFIVYGSAGSSNDINQFWLTWDTIDSKNNPVIFVQYCRLLGGLSSGILSFTSAAGAPYPQYYILTMIVIAILYILGVWFLDIHYADMGHISKKNDDDEGEKDGKRKVKGKGKKKKKKTKSKPQEKENEEEGLVKHDQIEQSNDGKEQEEEKQEKNEKDLNEGNLEQEQEHLAAVEDD</sequence>
<feature type="compositionally biased region" description="Basic and acidic residues" evidence="1">
    <location>
        <begin position="237"/>
        <end position="246"/>
    </location>
</feature>
<proteinExistence type="predicted"/>
<feature type="transmembrane region" description="Helical" evidence="2">
    <location>
        <begin position="24"/>
        <end position="44"/>
    </location>
</feature>
<feature type="transmembrane region" description="Helical" evidence="2">
    <location>
        <begin position="51"/>
        <end position="69"/>
    </location>
</feature>
<gene>
    <name evidence="3" type="ORF">EZS28_003280</name>
</gene>
<keyword evidence="2" id="KW-0812">Transmembrane</keyword>
<feature type="compositionally biased region" description="Basic residues" evidence="1">
    <location>
        <begin position="190"/>
        <end position="206"/>
    </location>
</feature>
<evidence type="ECO:0000256" key="2">
    <source>
        <dbReference type="SAM" id="Phobius"/>
    </source>
</evidence>
<dbReference type="InterPro" id="IPR036259">
    <property type="entry name" value="MFS_trans_sf"/>
</dbReference>
<dbReference type="EMBL" id="SNRW01000428">
    <property type="protein sequence ID" value="KAA6401198.1"/>
    <property type="molecule type" value="Genomic_DNA"/>
</dbReference>
<dbReference type="Proteomes" id="UP000324800">
    <property type="component" value="Unassembled WGS sequence"/>
</dbReference>
<dbReference type="Gene3D" id="1.20.1250.20">
    <property type="entry name" value="MFS general substrate transporter like domains"/>
    <property type="match status" value="1"/>
</dbReference>
<feature type="region of interest" description="Disordered" evidence="1">
    <location>
        <begin position="176"/>
        <end position="263"/>
    </location>
</feature>
<keyword evidence="2" id="KW-1133">Transmembrane helix</keyword>
<protein>
    <submittedName>
        <fullName evidence="3">Uncharacterized protein</fullName>
    </submittedName>
</protein>
<feature type="transmembrane region" description="Helical" evidence="2">
    <location>
        <begin position="147"/>
        <end position="166"/>
    </location>
</feature>
<name>A0A5J4X1L4_9EUKA</name>
<comment type="caution">
    <text evidence="3">The sequence shown here is derived from an EMBL/GenBank/DDBJ whole genome shotgun (WGS) entry which is preliminary data.</text>
</comment>
<keyword evidence="2" id="KW-0472">Membrane</keyword>
<evidence type="ECO:0000313" key="3">
    <source>
        <dbReference type="EMBL" id="KAA6401198.1"/>
    </source>
</evidence>
<evidence type="ECO:0000313" key="4">
    <source>
        <dbReference type="Proteomes" id="UP000324800"/>
    </source>
</evidence>
<feature type="compositionally biased region" description="Basic and acidic residues" evidence="1">
    <location>
        <begin position="207"/>
        <end position="231"/>
    </location>
</feature>
<evidence type="ECO:0000256" key="1">
    <source>
        <dbReference type="SAM" id="MobiDB-lite"/>
    </source>
</evidence>